<feature type="region of interest" description="Disordered" evidence="1">
    <location>
        <begin position="244"/>
        <end position="277"/>
    </location>
</feature>
<dbReference type="AlphaFoldDB" id="A0AAD6XSJ5"/>
<dbReference type="InterPro" id="IPR013087">
    <property type="entry name" value="Znf_C2H2_type"/>
</dbReference>
<feature type="region of interest" description="Disordered" evidence="1">
    <location>
        <begin position="174"/>
        <end position="230"/>
    </location>
</feature>
<accession>A0AAD6XSJ5</accession>
<feature type="compositionally biased region" description="Low complexity" evidence="1">
    <location>
        <begin position="10"/>
        <end position="20"/>
    </location>
</feature>
<dbReference type="Proteomes" id="UP001222325">
    <property type="component" value="Unassembled WGS sequence"/>
</dbReference>
<evidence type="ECO:0000313" key="3">
    <source>
        <dbReference type="EMBL" id="KAJ7089856.1"/>
    </source>
</evidence>
<feature type="domain" description="C2H2-type" evidence="2">
    <location>
        <begin position="118"/>
        <end position="141"/>
    </location>
</feature>
<dbReference type="PROSITE" id="PS00028">
    <property type="entry name" value="ZINC_FINGER_C2H2_1"/>
    <property type="match status" value="2"/>
</dbReference>
<dbReference type="PANTHER" id="PTHR21354:SF0">
    <property type="entry name" value="ZINC FINGER PROTEIN 511"/>
    <property type="match status" value="1"/>
</dbReference>
<proteinExistence type="predicted"/>
<protein>
    <recommendedName>
        <fullName evidence="2">C2H2-type domain-containing protein</fullName>
    </recommendedName>
</protein>
<organism evidence="3 4">
    <name type="scientific">Mycena belliarum</name>
    <dbReference type="NCBI Taxonomy" id="1033014"/>
    <lineage>
        <taxon>Eukaryota</taxon>
        <taxon>Fungi</taxon>
        <taxon>Dikarya</taxon>
        <taxon>Basidiomycota</taxon>
        <taxon>Agaricomycotina</taxon>
        <taxon>Agaricomycetes</taxon>
        <taxon>Agaricomycetidae</taxon>
        <taxon>Agaricales</taxon>
        <taxon>Marasmiineae</taxon>
        <taxon>Mycenaceae</taxon>
        <taxon>Mycena</taxon>
    </lineage>
</organism>
<feature type="region of interest" description="Disordered" evidence="1">
    <location>
        <begin position="303"/>
        <end position="362"/>
    </location>
</feature>
<evidence type="ECO:0000256" key="1">
    <source>
        <dbReference type="SAM" id="MobiDB-lite"/>
    </source>
</evidence>
<reference evidence="3" key="1">
    <citation type="submission" date="2023-03" db="EMBL/GenBank/DDBJ databases">
        <title>Massive genome expansion in bonnet fungi (Mycena s.s.) driven by repeated elements and novel gene families across ecological guilds.</title>
        <authorList>
            <consortium name="Lawrence Berkeley National Laboratory"/>
            <person name="Harder C.B."/>
            <person name="Miyauchi S."/>
            <person name="Viragh M."/>
            <person name="Kuo A."/>
            <person name="Thoen E."/>
            <person name="Andreopoulos B."/>
            <person name="Lu D."/>
            <person name="Skrede I."/>
            <person name="Drula E."/>
            <person name="Henrissat B."/>
            <person name="Morin E."/>
            <person name="Kohler A."/>
            <person name="Barry K."/>
            <person name="LaButti K."/>
            <person name="Morin E."/>
            <person name="Salamov A."/>
            <person name="Lipzen A."/>
            <person name="Mereny Z."/>
            <person name="Hegedus B."/>
            <person name="Baldrian P."/>
            <person name="Stursova M."/>
            <person name="Weitz H."/>
            <person name="Taylor A."/>
            <person name="Grigoriev I.V."/>
            <person name="Nagy L.G."/>
            <person name="Martin F."/>
            <person name="Kauserud H."/>
        </authorList>
    </citation>
    <scope>NUCLEOTIDE SEQUENCE</scope>
    <source>
        <strain evidence="3">CBHHK173m</strain>
    </source>
</reference>
<feature type="region of interest" description="Disordered" evidence="1">
    <location>
        <begin position="1"/>
        <end position="41"/>
    </location>
</feature>
<keyword evidence="4" id="KW-1185">Reference proteome</keyword>
<dbReference type="PANTHER" id="PTHR21354">
    <property type="entry name" value="ZINC FINGER PROTEIN 511"/>
    <property type="match status" value="1"/>
</dbReference>
<dbReference type="SMART" id="SM00355">
    <property type="entry name" value="ZnF_C2H2"/>
    <property type="match status" value="2"/>
</dbReference>
<feature type="compositionally biased region" description="Basic and acidic residues" evidence="1">
    <location>
        <begin position="267"/>
        <end position="277"/>
    </location>
</feature>
<name>A0AAD6XSJ5_9AGAR</name>
<dbReference type="InterPro" id="IPR039258">
    <property type="entry name" value="ZNF511"/>
</dbReference>
<sequence>MSFKRHRAQSEASSSSSASAPEHPISKAQRTAAGPEGSSSTGHPLLCTLPPTCNHHPTPIANAKDLETHYATYHAHVCEEPGCNCVFPDARLLEIHQTECHDPLAAVRMDRGEKIFACHLASCGRMFMTPKARRLHLIQGHGYPKEYYFAVTNKGVGGLLKRWGEGASLIRGQWKAREPTATPVPPDRPESVVVEEDDDDDDDDDEAASTPMNRPAQQLPPPSSQDEGVDSLAESLNALSLVPPSIRFGRGGKNGGFANDQQPRGGRGRDAQRHEDPMDVDVIHRGGRGRGVAHASDVNAEVVGNGYRGHGKAHSGASGNEDSDVLAYVPRGVRARGMPNVRGATSRGKTNAQRGGPDHTRG</sequence>
<feature type="compositionally biased region" description="Acidic residues" evidence="1">
    <location>
        <begin position="193"/>
        <end position="207"/>
    </location>
</feature>
<evidence type="ECO:0000259" key="2">
    <source>
        <dbReference type="PROSITE" id="PS00028"/>
    </source>
</evidence>
<gene>
    <name evidence="3" type="ORF">B0H15DRAFT_839521</name>
</gene>
<feature type="domain" description="C2H2-type" evidence="2">
    <location>
        <begin position="78"/>
        <end position="101"/>
    </location>
</feature>
<dbReference type="EMBL" id="JARJCN010000023">
    <property type="protein sequence ID" value="KAJ7089856.1"/>
    <property type="molecule type" value="Genomic_DNA"/>
</dbReference>
<evidence type="ECO:0000313" key="4">
    <source>
        <dbReference type="Proteomes" id="UP001222325"/>
    </source>
</evidence>
<comment type="caution">
    <text evidence="3">The sequence shown here is derived from an EMBL/GenBank/DDBJ whole genome shotgun (WGS) entry which is preliminary data.</text>
</comment>